<evidence type="ECO:0000259" key="7">
    <source>
        <dbReference type="PROSITE" id="PS50850"/>
    </source>
</evidence>
<feature type="transmembrane region" description="Helical" evidence="6">
    <location>
        <begin position="274"/>
        <end position="299"/>
    </location>
</feature>
<organism evidence="8 9">
    <name type="scientific">Caulobacter ginsengisoli</name>
    <dbReference type="NCBI Taxonomy" id="400775"/>
    <lineage>
        <taxon>Bacteria</taxon>
        <taxon>Pseudomonadati</taxon>
        <taxon>Pseudomonadota</taxon>
        <taxon>Alphaproteobacteria</taxon>
        <taxon>Caulobacterales</taxon>
        <taxon>Caulobacteraceae</taxon>
        <taxon>Caulobacter</taxon>
    </lineage>
</organism>
<comment type="subcellular location">
    <subcellularLocation>
        <location evidence="1">Membrane</location>
        <topology evidence="1">Multi-pass membrane protein</topology>
    </subcellularLocation>
</comment>
<feature type="transmembrane region" description="Helical" evidence="6">
    <location>
        <begin position="305"/>
        <end position="328"/>
    </location>
</feature>
<protein>
    <submittedName>
        <fullName evidence="8">MFS family permease</fullName>
    </submittedName>
</protein>
<name>A0ABU0IY01_9CAUL</name>
<evidence type="ECO:0000256" key="1">
    <source>
        <dbReference type="ARBA" id="ARBA00004141"/>
    </source>
</evidence>
<keyword evidence="9" id="KW-1185">Reference proteome</keyword>
<dbReference type="SUPFAM" id="SSF103473">
    <property type="entry name" value="MFS general substrate transporter"/>
    <property type="match status" value="1"/>
</dbReference>
<evidence type="ECO:0000256" key="3">
    <source>
        <dbReference type="ARBA" id="ARBA00022692"/>
    </source>
</evidence>
<proteinExistence type="predicted"/>
<feature type="transmembrane region" description="Helical" evidence="6">
    <location>
        <begin position="340"/>
        <end position="361"/>
    </location>
</feature>
<dbReference type="InterPro" id="IPR036259">
    <property type="entry name" value="MFS_trans_sf"/>
</dbReference>
<feature type="transmembrane region" description="Helical" evidence="6">
    <location>
        <begin position="85"/>
        <end position="108"/>
    </location>
</feature>
<feature type="transmembrane region" description="Helical" evidence="6">
    <location>
        <begin position="404"/>
        <end position="428"/>
    </location>
</feature>
<feature type="transmembrane region" description="Helical" evidence="6">
    <location>
        <begin position="367"/>
        <end position="392"/>
    </location>
</feature>
<comment type="caution">
    <text evidence="8">The sequence shown here is derived from an EMBL/GenBank/DDBJ whole genome shotgun (WGS) entry which is preliminary data.</text>
</comment>
<evidence type="ECO:0000256" key="4">
    <source>
        <dbReference type="ARBA" id="ARBA00022989"/>
    </source>
</evidence>
<dbReference type="CDD" id="cd17321">
    <property type="entry name" value="MFS_MMR_MDR_like"/>
    <property type="match status" value="1"/>
</dbReference>
<dbReference type="Gene3D" id="1.20.1720.10">
    <property type="entry name" value="Multidrug resistance protein D"/>
    <property type="match status" value="1"/>
</dbReference>
<keyword evidence="4 6" id="KW-1133">Transmembrane helix</keyword>
<dbReference type="InterPro" id="IPR020846">
    <property type="entry name" value="MFS_dom"/>
</dbReference>
<evidence type="ECO:0000256" key="5">
    <source>
        <dbReference type="ARBA" id="ARBA00023136"/>
    </source>
</evidence>
<feature type="transmembrane region" description="Helical" evidence="6">
    <location>
        <begin position="146"/>
        <end position="165"/>
    </location>
</feature>
<sequence>MTTARLEPAAPPLRLGAITFLMGLAQLVITADFSIVSVALPTIGRGLAIPPGQLAWVVSANGAVFAGFLIIGGRLTDAIGHRRSLTWGLLLFGTGSLLSGLSVNLWMLLAARCLQGLGGALISPASFSLIHAFLPEGPPRHRAMGVFAAMQGLSVIVGLVLGGLLTTQIGWRAVFFLNLPLIAACLALTLAVLPRAPSAGHGRALDDVVGAGLIAASTGLLLSALSALGEHGLVSWRGGGVLAAALAGFAGFFWRQARHASPLLPPALFRAENLTGGALALMGLIGGFGGLFVLTSLYLQTGLHYSAAAAGLAMTPIALATMAAGPCAPMLMKRWPLRSLAIGGLSLEIAALLLLALAVPLGRYLTLVAPLAFVAVFGSTTAFMALMSLALARTPAETQGAASGLLFTAQQIGLPAGVVITLAVFSALSGAESLAAYGAGFLAPAAMLAAGLAAAVLMTRPSRLVTDGTG</sequence>
<evidence type="ECO:0000256" key="6">
    <source>
        <dbReference type="SAM" id="Phobius"/>
    </source>
</evidence>
<evidence type="ECO:0000313" key="9">
    <source>
        <dbReference type="Proteomes" id="UP001228905"/>
    </source>
</evidence>
<reference evidence="8 9" key="1">
    <citation type="submission" date="2023-07" db="EMBL/GenBank/DDBJ databases">
        <title>Genomic Encyclopedia of Type Strains, Phase IV (KMG-IV): sequencing the most valuable type-strain genomes for metagenomic binning, comparative biology and taxonomic classification.</title>
        <authorList>
            <person name="Goeker M."/>
        </authorList>
    </citation>
    <scope>NUCLEOTIDE SEQUENCE [LARGE SCALE GENOMIC DNA]</scope>
    <source>
        <strain evidence="8 9">DSM 18695</strain>
    </source>
</reference>
<feature type="transmembrane region" description="Helical" evidence="6">
    <location>
        <begin position="171"/>
        <end position="193"/>
    </location>
</feature>
<feature type="transmembrane region" description="Helical" evidence="6">
    <location>
        <begin position="205"/>
        <end position="228"/>
    </location>
</feature>
<feature type="domain" description="Major facilitator superfamily (MFS) profile" evidence="7">
    <location>
        <begin position="18"/>
        <end position="463"/>
    </location>
</feature>
<dbReference type="Pfam" id="PF07690">
    <property type="entry name" value="MFS_1"/>
    <property type="match status" value="1"/>
</dbReference>
<accession>A0ABU0IY01</accession>
<keyword evidence="2" id="KW-0813">Transport</keyword>
<feature type="transmembrane region" description="Helical" evidence="6">
    <location>
        <begin position="234"/>
        <end position="254"/>
    </location>
</feature>
<dbReference type="RefSeq" id="WP_307353088.1">
    <property type="nucleotide sequence ID" value="NZ_JAUSVS010000016.1"/>
</dbReference>
<evidence type="ECO:0000313" key="8">
    <source>
        <dbReference type="EMBL" id="MDQ0466884.1"/>
    </source>
</evidence>
<evidence type="ECO:0000256" key="2">
    <source>
        <dbReference type="ARBA" id="ARBA00022448"/>
    </source>
</evidence>
<keyword evidence="3 6" id="KW-0812">Transmembrane</keyword>
<feature type="transmembrane region" description="Helical" evidence="6">
    <location>
        <begin position="434"/>
        <end position="457"/>
    </location>
</feature>
<dbReference type="Proteomes" id="UP001228905">
    <property type="component" value="Unassembled WGS sequence"/>
</dbReference>
<feature type="transmembrane region" description="Helical" evidence="6">
    <location>
        <begin position="54"/>
        <end position="73"/>
    </location>
</feature>
<dbReference type="EMBL" id="JAUSVS010000016">
    <property type="protein sequence ID" value="MDQ0466884.1"/>
    <property type="molecule type" value="Genomic_DNA"/>
</dbReference>
<dbReference type="PANTHER" id="PTHR42718">
    <property type="entry name" value="MAJOR FACILITATOR SUPERFAMILY MULTIDRUG TRANSPORTER MFSC"/>
    <property type="match status" value="1"/>
</dbReference>
<gene>
    <name evidence="8" type="ORF">QO010_004681</name>
</gene>
<dbReference type="PROSITE" id="PS50850">
    <property type="entry name" value="MFS"/>
    <property type="match status" value="1"/>
</dbReference>
<dbReference type="InterPro" id="IPR011701">
    <property type="entry name" value="MFS"/>
</dbReference>
<dbReference type="PANTHER" id="PTHR42718:SF9">
    <property type="entry name" value="MAJOR FACILITATOR SUPERFAMILY MULTIDRUG TRANSPORTER MFSC"/>
    <property type="match status" value="1"/>
</dbReference>
<keyword evidence="5 6" id="KW-0472">Membrane</keyword>
<dbReference type="Gene3D" id="1.20.1250.20">
    <property type="entry name" value="MFS general substrate transporter like domains"/>
    <property type="match status" value="1"/>
</dbReference>